<keyword evidence="1" id="KW-0732">Signal</keyword>
<evidence type="ECO:0000256" key="1">
    <source>
        <dbReference type="SAM" id="SignalP"/>
    </source>
</evidence>
<dbReference type="AlphaFoldDB" id="A0A6A7RRG9"/>
<evidence type="ECO:0000313" key="2">
    <source>
        <dbReference type="EMBL" id="MQM30157.1"/>
    </source>
</evidence>
<comment type="caution">
    <text evidence="2">The sequence shown here is derived from an EMBL/GenBank/DDBJ whole genome shotgun (WGS) entry which is preliminary data.</text>
</comment>
<organism evidence="2 3">
    <name type="scientific">Candidatus Accumulibacter phosphatis</name>
    <dbReference type="NCBI Taxonomy" id="327160"/>
    <lineage>
        <taxon>Bacteria</taxon>
        <taxon>Pseudomonadati</taxon>
        <taxon>Pseudomonadota</taxon>
        <taxon>Betaproteobacteria</taxon>
        <taxon>Candidatus Accumulibacter</taxon>
    </lineage>
</organism>
<feature type="chain" id="PRO_5025443601" description="Proline-rich region" evidence="1">
    <location>
        <begin position="24"/>
        <end position="120"/>
    </location>
</feature>
<dbReference type="Proteomes" id="UP000342300">
    <property type="component" value="Unassembled WGS sequence"/>
</dbReference>
<sequence length="120" mass="12872">MNASKFLTAFLLLSVATVGTARADHGYGYGHGYRGGGVGVGVVIGPGFGPWYYPAAPYYYPPSYPPVVIQQQAPVYVEQPAPAAGEPSNFWYYCTGAKAYYPYVKECPGGWQRVAPQPPG</sequence>
<evidence type="ECO:0000313" key="3">
    <source>
        <dbReference type="Proteomes" id="UP000342300"/>
    </source>
</evidence>
<accession>A0A6A7RRG9</accession>
<evidence type="ECO:0008006" key="4">
    <source>
        <dbReference type="Google" id="ProtNLM"/>
    </source>
</evidence>
<proteinExistence type="predicted"/>
<protein>
    <recommendedName>
        <fullName evidence="4">Proline-rich region</fullName>
    </recommendedName>
</protein>
<reference evidence="2 3" key="1">
    <citation type="submission" date="2017-09" db="EMBL/GenBank/DDBJ databases">
        <title>Metagenomic Analysis Reveals Denitrifying Candidatus Accumulibacter and Flanking Population as a Source of N2O.</title>
        <authorList>
            <person name="Gao H."/>
            <person name="Mao Y."/>
            <person name="Zhao X."/>
            <person name="Liu W.-T."/>
            <person name="Zhang T."/>
            <person name="Wells G."/>
        </authorList>
    </citation>
    <scope>NUCLEOTIDE SEQUENCE [LARGE SCALE GENOMIC DNA]</scope>
    <source>
        <strain evidence="2">CANDO_2_IC</strain>
    </source>
</reference>
<gene>
    <name evidence="2" type="ORF">CRU78_06290</name>
</gene>
<feature type="signal peptide" evidence="1">
    <location>
        <begin position="1"/>
        <end position="23"/>
    </location>
</feature>
<dbReference type="EMBL" id="PDHS01000135">
    <property type="protein sequence ID" value="MQM30157.1"/>
    <property type="molecule type" value="Genomic_DNA"/>
</dbReference>
<name>A0A6A7RRG9_9PROT</name>